<dbReference type="Pfam" id="PF00888">
    <property type="entry name" value="Cullin"/>
    <property type="match status" value="1"/>
</dbReference>
<dbReference type="PANTHER" id="PTHR11932">
    <property type="entry name" value="CULLIN"/>
    <property type="match status" value="1"/>
</dbReference>
<dbReference type="Gene3D" id="3.30.230.130">
    <property type="entry name" value="Cullin, Chain C, Domain 2"/>
    <property type="match status" value="1"/>
</dbReference>
<dbReference type="SMART" id="SM00182">
    <property type="entry name" value="CULLIN"/>
    <property type="match status" value="1"/>
</dbReference>
<accession>A0A8H7PV87</accession>
<dbReference type="Gene3D" id="1.20.1310.10">
    <property type="entry name" value="Cullin Repeats"/>
    <property type="match status" value="4"/>
</dbReference>
<dbReference type="GO" id="GO:0006915">
    <property type="term" value="P:apoptotic process"/>
    <property type="evidence" value="ECO:0007669"/>
    <property type="project" value="UniProtKB-ARBA"/>
</dbReference>
<evidence type="ECO:0000313" key="9">
    <source>
        <dbReference type="Proteomes" id="UP000654370"/>
    </source>
</evidence>
<dbReference type="AlphaFoldDB" id="A0A8H7PV87"/>
<dbReference type="Gene3D" id="1.10.10.10">
    <property type="entry name" value="Winged helix-like DNA-binding domain superfamily/Winged helix DNA-binding domain"/>
    <property type="match status" value="1"/>
</dbReference>
<dbReference type="InterPro" id="IPR036317">
    <property type="entry name" value="Cullin_homology_sf"/>
</dbReference>
<evidence type="ECO:0000256" key="5">
    <source>
        <dbReference type="RuleBase" id="RU003829"/>
    </source>
</evidence>
<evidence type="ECO:0000256" key="3">
    <source>
        <dbReference type="ARBA" id="ARBA00022843"/>
    </source>
</evidence>
<comment type="caution">
    <text evidence="8">The sequence shown here is derived from an EMBL/GenBank/DDBJ whole genome shotgun (WGS) entry which is preliminary data.</text>
</comment>
<dbReference type="Pfam" id="PF10557">
    <property type="entry name" value="Cullin_Nedd8"/>
    <property type="match status" value="1"/>
</dbReference>
<dbReference type="SUPFAM" id="SSF46785">
    <property type="entry name" value="Winged helix' DNA-binding domain"/>
    <property type="match status" value="1"/>
</dbReference>
<comment type="similarity">
    <text evidence="1 4 5">Belongs to the cullin family.</text>
</comment>
<dbReference type="InterPro" id="IPR016158">
    <property type="entry name" value="Cullin_homology"/>
</dbReference>
<dbReference type="OrthoDB" id="27073at2759"/>
<evidence type="ECO:0000256" key="1">
    <source>
        <dbReference type="ARBA" id="ARBA00006019"/>
    </source>
</evidence>
<dbReference type="GO" id="GO:0007165">
    <property type="term" value="P:signal transduction"/>
    <property type="evidence" value="ECO:0007669"/>
    <property type="project" value="UniProtKB-ARBA"/>
</dbReference>
<dbReference type="InterPro" id="IPR019559">
    <property type="entry name" value="Cullin_neddylation_domain"/>
</dbReference>
<evidence type="ECO:0000256" key="4">
    <source>
        <dbReference type="PROSITE-ProRule" id="PRU00330"/>
    </source>
</evidence>
<feature type="compositionally biased region" description="Basic residues" evidence="6">
    <location>
        <begin position="1"/>
        <end position="14"/>
    </location>
</feature>
<dbReference type="Pfam" id="PF26557">
    <property type="entry name" value="Cullin_AB"/>
    <property type="match status" value="1"/>
</dbReference>
<feature type="region of interest" description="Disordered" evidence="6">
    <location>
        <begin position="1"/>
        <end position="25"/>
    </location>
</feature>
<dbReference type="InterPro" id="IPR036388">
    <property type="entry name" value="WH-like_DNA-bd_sf"/>
</dbReference>
<dbReference type="Proteomes" id="UP000654370">
    <property type="component" value="Unassembled WGS sequence"/>
</dbReference>
<dbReference type="GO" id="GO:0010468">
    <property type="term" value="P:regulation of gene expression"/>
    <property type="evidence" value="ECO:0007669"/>
    <property type="project" value="UniProtKB-ARBA"/>
</dbReference>
<evidence type="ECO:0000259" key="7">
    <source>
        <dbReference type="PROSITE" id="PS50069"/>
    </source>
</evidence>
<feature type="region of interest" description="Disordered" evidence="6">
    <location>
        <begin position="349"/>
        <end position="368"/>
    </location>
</feature>
<sequence length="777" mass="89362">MAMSARRPKRKIQAPRKPPSSDPQLDKSFDLLAQAIHEIHRKNASILSFEELYRNAYSMVLQKRADTLYNGVKGVISEHLEHVAETEVVPAFVKTAGTDARASADAGTSFLMTLKRVWNDHTTSMLMIRDILMYMDKNHVKPANMPLVYDMGLELYRDKVIRSPKHPIQAQLTAVLLDQIKMERKGEQIDRSAIKAAVDMLVELYDNEQKENVYVVDFEPQYLETSSAFYLVESQALLAECDAPEYMRKIEKRMNEEYNRTRHYLSPVTESKIRNIVETQLITNHAKTIMEMENSGLRPMLAASAIDDLSRMYKLFSRVPEGLNEMRAYIKNYVLELGGLINAKVDNTTEAPKKEKDGGENEKPASNPSGSLYTALRWVQDILELQEKFDKIIEFAVLKDKSFQTAINEAFETFINENSRSPEYISLFIDENLKKGLKGKTEEEVDNILDHTITLFRFIREKDVFERYYKQHLARRLLFGRSVSDDAERSMITKLKVECGYQFTTKLEGMFNDIRISADTVIAYKDYLEASGMEKPKIDMSATILTSTFWPMSAATSPKWIMPPDITAACQSFEKFYYGRHNGRRLTWQPNMGTADIKANFNTKRHELNVSTYGMAILLLFNDVPEGNFLTASDIQSQTDVNDVDLKRTLQSLACGKYKVLIKDPKGKEVDSQDKFFLNVNFTCPLARIKIQTVATKVETETERKSTHEKVDKLRKHQIEAAIVRIMKDRKTMDHNLLIAEVVKQLSNRFNPSPQMIKKRIEELIDREYLERNAGDR</sequence>
<dbReference type="EMBL" id="JAEPQZ010000005">
    <property type="protein sequence ID" value="KAG2181199.1"/>
    <property type="molecule type" value="Genomic_DNA"/>
</dbReference>
<keyword evidence="9" id="KW-1185">Reference proteome</keyword>
<dbReference type="InterPro" id="IPR001373">
    <property type="entry name" value="Cullin_N"/>
</dbReference>
<feature type="domain" description="Cullin family profile" evidence="7">
    <location>
        <begin position="420"/>
        <end position="654"/>
    </location>
</feature>
<proteinExistence type="inferred from homology"/>
<feature type="compositionally biased region" description="Basic and acidic residues" evidence="6">
    <location>
        <begin position="351"/>
        <end position="363"/>
    </location>
</feature>
<dbReference type="InterPro" id="IPR016159">
    <property type="entry name" value="Cullin_repeat-like_dom_sf"/>
</dbReference>
<evidence type="ECO:0000256" key="6">
    <source>
        <dbReference type="SAM" id="MobiDB-lite"/>
    </source>
</evidence>
<protein>
    <recommendedName>
        <fullName evidence="7">Cullin family profile domain-containing protein</fullName>
    </recommendedName>
</protein>
<dbReference type="FunFam" id="1.10.10.10:FF:000091">
    <property type="entry name" value="Cullin 3"/>
    <property type="match status" value="1"/>
</dbReference>
<dbReference type="InterPro" id="IPR045093">
    <property type="entry name" value="Cullin"/>
</dbReference>
<dbReference type="GO" id="GO:0043161">
    <property type="term" value="P:proteasome-mediated ubiquitin-dependent protein catabolic process"/>
    <property type="evidence" value="ECO:0007669"/>
    <property type="project" value="UniProtKB-ARBA"/>
</dbReference>
<dbReference type="InterPro" id="IPR036390">
    <property type="entry name" value="WH_DNA-bd_sf"/>
</dbReference>
<dbReference type="SUPFAM" id="SSF74788">
    <property type="entry name" value="Cullin repeat-like"/>
    <property type="match status" value="1"/>
</dbReference>
<dbReference type="GO" id="GO:0000278">
    <property type="term" value="P:mitotic cell cycle"/>
    <property type="evidence" value="ECO:0007669"/>
    <property type="project" value="UniProtKB-ARBA"/>
</dbReference>
<dbReference type="GO" id="GO:0005737">
    <property type="term" value="C:cytoplasm"/>
    <property type="evidence" value="ECO:0007669"/>
    <property type="project" value="UniProtKB-ARBA"/>
</dbReference>
<keyword evidence="2" id="KW-1017">Isopeptide bond</keyword>
<dbReference type="FunFam" id="1.20.1310.10:FF:000002">
    <property type="entry name" value="cullin-3 isoform X1"/>
    <property type="match status" value="1"/>
</dbReference>
<dbReference type="FunFam" id="1.20.1310.10:FF:000001">
    <property type="entry name" value="Cullin 3"/>
    <property type="match status" value="1"/>
</dbReference>
<dbReference type="SMART" id="SM00884">
    <property type="entry name" value="Cullin_Nedd8"/>
    <property type="match status" value="1"/>
</dbReference>
<dbReference type="PROSITE" id="PS50069">
    <property type="entry name" value="CULLIN_2"/>
    <property type="match status" value="1"/>
</dbReference>
<name>A0A8H7PV87_MORIS</name>
<dbReference type="InterPro" id="IPR059120">
    <property type="entry name" value="Cullin-like_AB"/>
</dbReference>
<dbReference type="GO" id="GO:0080090">
    <property type="term" value="P:regulation of primary metabolic process"/>
    <property type="evidence" value="ECO:0007669"/>
    <property type="project" value="UniProtKB-ARBA"/>
</dbReference>
<dbReference type="GO" id="GO:0006950">
    <property type="term" value="P:response to stress"/>
    <property type="evidence" value="ECO:0007669"/>
    <property type="project" value="UniProtKB-ARBA"/>
</dbReference>
<dbReference type="GO" id="GO:0031625">
    <property type="term" value="F:ubiquitin protein ligase binding"/>
    <property type="evidence" value="ECO:0007669"/>
    <property type="project" value="InterPro"/>
</dbReference>
<gene>
    <name evidence="8" type="ORF">INT43_008781</name>
</gene>
<organism evidence="8 9">
    <name type="scientific">Mortierella isabellina</name>
    <name type="common">Filamentous fungus</name>
    <name type="synonym">Umbelopsis isabellina</name>
    <dbReference type="NCBI Taxonomy" id="91625"/>
    <lineage>
        <taxon>Eukaryota</taxon>
        <taxon>Fungi</taxon>
        <taxon>Fungi incertae sedis</taxon>
        <taxon>Mucoromycota</taxon>
        <taxon>Mucoromycotina</taxon>
        <taxon>Umbelopsidomycetes</taxon>
        <taxon>Umbelopsidales</taxon>
        <taxon>Umbelopsidaceae</taxon>
        <taxon>Umbelopsis</taxon>
    </lineage>
</organism>
<evidence type="ECO:0000256" key="2">
    <source>
        <dbReference type="ARBA" id="ARBA00022499"/>
    </source>
</evidence>
<reference evidence="8" key="1">
    <citation type="submission" date="2020-12" db="EMBL/GenBank/DDBJ databases">
        <title>Metabolic potential, ecology and presence of endohyphal bacteria is reflected in genomic diversity of Mucoromycotina.</title>
        <authorList>
            <person name="Muszewska A."/>
            <person name="Okrasinska A."/>
            <person name="Steczkiewicz K."/>
            <person name="Drgas O."/>
            <person name="Orlowska M."/>
            <person name="Perlinska-Lenart U."/>
            <person name="Aleksandrzak-Piekarczyk T."/>
            <person name="Szatraj K."/>
            <person name="Zielenkiewicz U."/>
            <person name="Pilsyk S."/>
            <person name="Malc E."/>
            <person name="Mieczkowski P."/>
            <person name="Kruszewska J.S."/>
            <person name="Biernat P."/>
            <person name="Pawlowska J."/>
        </authorList>
    </citation>
    <scope>NUCLEOTIDE SEQUENCE</scope>
    <source>
        <strain evidence="8">WA0000067209</strain>
    </source>
</reference>
<keyword evidence="3" id="KW-0832">Ubl conjugation</keyword>
<dbReference type="SUPFAM" id="SSF75632">
    <property type="entry name" value="Cullin homology domain"/>
    <property type="match status" value="1"/>
</dbReference>
<evidence type="ECO:0000313" key="8">
    <source>
        <dbReference type="EMBL" id="KAG2181199.1"/>
    </source>
</evidence>